<evidence type="ECO:0000313" key="1">
    <source>
        <dbReference type="EMBL" id="KAK8040755.1"/>
    </source>
</evidence>
<dbReference type="Proteomes" id="UP001480595">
    <property type="component" value="Unassembled WGS sequence"/>
</dbReference>
<evidence type="ECO:0000313" key="2">
    <source>
        <dbReference type="Proteomes" id="UP001480595"/>
    </source>
</evidence>
<reference evidence="1 2" key="1">
    <citation type="submission" date="2023-01" db="EMBL/GenBank/DDBJ databases">
        <title>Analysis of 21 Apiospora genomes using comparative genomics revels a genus with tremendous synthesis potential of carbohydrate active enzymes and secondary metabolites.</title>
        <authorList>
            <person name="Sorensen T."/>
        </authorList>
    </citation>
    <scope>NUCLEOTIDE SEQUENCE [LARGE SCALE GENOMIC DNA]</scope>
    <source>
        <strain evidence="1 2">CBS 135458</strain>
    </source>
</reference>
<proteinExistence type="predicted"/>
<dbReference type="RefSeq" id="XP_066708300.1">
    <property type="nucleotide sequence ID" value="XM_066865171.1"/>
</dbReference>
<protein>
    <submittedName>
        <fullName evidence="1">Uncharacterized protein</fullName>
    </submittedName>
</protein>
<keyword evidence="2" id="KW-1185">Reference proteome</keyword>
<comment type="caution">
    <text evidence="1">The sequence shown here is derived from an EMBL/GenBank/DDBJ whole genome shotgun (WGS) entry which is preliminary data.</text>
</comment>
<gene>
    <name evidence="1" type="ORF">PG994_013762</name>
</gene>
<sequence>MYMSVLGPAGANGCQYFETSIWRARNGMLNLSSRVALKSSPVSGASVRGECPIYFDDISIQTSASNGQLINNGQV</sequence>
<name>A0ABR1T2E1_9PEZI</name>
<accession>A0ABR1T2E1</accession>
<dbReference type="EMBL" id="JAQQWL010000015">
    <property type="protein sequence ID" value="KAK8040755.1"/>
    <property type="molecule type" value="Genomic_DNA"/>
</dbReference>
<organism evidence="1 2">
    <name type="scientific">Apiospora phragmitis</name>
    <dbReference type="NCBI Taxonomy" id="2905665"/>
    <lineage>
        <taxon>Eukaryota</taxon>
        <taxon>Fungi</taxon>
        <taxon>Dikarya</taxon>
        <taxon>Ascomycota</taxon>
        <taxon>Pezizomycotina</taxon>
        <taxon>Sordariomycetes</taxon>
        <taxon>Xylariomycetidae</taxon>
        <taxon>Amphisphaeriales</taxon>
        <taxon>Apiosporaceae</taxon>
        <taxon>Apiospora</taxon>
    </lineage>
</organism>
<dbReference type="GeneID" id="92098234"/>